<evidence type="ECO:0000313" key="1">
    <source>
        <dbReference type="EMBL" id="JAH90980.1"/>
    </source>
</evidence>
<protein>
    <submittedName>
        <fullName evidence="1">Uncharacterized protein</fullName>
    </submittedName>
</protein>
<name>A0A0E9WN23_ANGAN</name>
<organism evidence="1">
    <name type="scientific">Anguilla anguilla</name>
    <name type="common">European freshwater eel</name>
    <name type="synonym">Muraena anguilla</name>
    <dbReference type="NCBI Taxonomy" id="7936"/>
    <lineage>
        <taxon>Eukaryota</taxon>
        <taxon>Metazoa</taxon>
        <taxon>Chordata</taxon>
        <taxon>Craniata</taxon>
        <taxon>Vertebrata</taxon>
        <taxon>Euteleostomi</taxon>
        <taxon>Actinopterygii</taxon>
        <taxon>Neopterygii</taxon>
        <taxon>Teleostei</taxon>
        <taxon>Anguilliformes</taxon>
        <taxon>Anguillidae</taxon>
        <taxon>Anguilla</taxon>
    </lineage>
</organism>
<dbReference type="EMBL" id="GBXM01017597">
    <property type="protein sequence ID" value="JAH90980.1"/>
    <property type="molecule type" value="Transcribed_RNA"/>
</dbReference>
<reference evidence="1" key="1">
    <citation type="submission" date="2014-11" db="EMBL/GenBank/DDBJ databases">
        <authorList>
            <person name="Amaro Gonzalez C."/>
        </authorList>
    </citation>
    <scope>NUCLEOTIDE SEQUENCE</scope>
</reference>
<reference evidence="1" key="2">
    <citation type="journal article" date="2015" name="Fish Shellfish Immunol.">
        <title>Early steps in the European eel (Anguilla anguilla)-Vibrio vulnificus interaction in the gills: Role of the RtxA13 toxin.</title>
        <authorList>
            <person name="Callol A."/>
            <person name="Pajuelo D."/>
            <person name="Ebbesson L."/>
            <person name="Teles M."/>
            <person name="MacKenzie S."/>
            <person name="Amaro C."/>
        </authorList>
    </citation>
    <scope>NUCLEOTIDE SEQUENCE</scope>
</reference>
<accession>A0A0E9WN23</accession>
<dbReference type="AlphaFoldDB" id="A0A0E9WN23"/>
<sequence>MSVLPNNIQDFVSTFLSATCMPHVKTLFFGTSSTKISGKTEEHMGLQCHDITLSQIKMSVFSVLFGWTF</sequence>
<proteinExistence type="predicted"/>